<sequence length="134" mass="15104">MRMKIIRFLAKSNQGSAISEFLIFTLPFFTIFLIFITAIQNKSVAVHEATNLARQVVRAFVTSPNEELARVRAFQVIDLYQSKWAQSKARVSQINLEISCSTYPCFKPGNQVTATISSGSSFKASATEYVDLWR</sequence>
<keyword evidence="1" id="KW-0472">Membrane</keyword>
<evidence type="ECO:0000256" key="1">
    <source>
        <dbReference type="SAM" id="Phobius"/>
    </source>
</evidence>
<feature type="transmembrane region" description="Helical" evidence="1">
    <location>
        <begin position="21"/>
        <end position="39"/>
    </location>
</feature>
<evidence type="ECO:0000313" key="2">
    <source>
        <dbReference type="EMBL" id="CAB4653890.1"/>
    </source>
</evidence>
<reference evidence="2" key="1">
    <citation type="submission" date="2020-05" db="EMBL/GenBank/DDBJ databases">
        <authorList>
            <person name="Chiriac C."/>
            <person name="Salcher M."/>
            <person name="Ghai R."/>
            <person name="Kavagutti S V."/>
        </authorList>
    </citation>
    <scope>NUCLEOTIDE SEQUENCE</scope>
</reference>
<keyword evidence="1" id="KW-1133">Transmembrane helix</keyword>
<dbReference type="EMBL" id="CAEZWG010000114">
    <property type="protein sequence ID" value="CAB4653890.1"/>
    <property type="molecule type" value="Genomic_DNA"/>
</dbReference>
<gene>
    <name evidence="2" type="ORF">UFOPK2234_00618</name>
</gene>
<organism evidence="2">
    <name type="scientific">freshwater metagenome</name>
    <dbReference type="NCBI Taxonomy" id="449393"/>
    <lineage>
        <taxon>unclassified sequences</taxon>
        <taxon>metagenomes</taxon>
        <taxon>ecological metagenomes</taxon>
    </lineage>
</organism>
<proteinExistence type="predicted"/>
<protein>
    <submittedName>
        <fullName evidence="2">Unannotated protein</fullName>
    </submittedName>
</protein>
<keyword evidence="1" id="KW-0812">Transmembrane</keyword>
<name>A0A6J6KVN4_9ZZZZ</name>
<dbReference type="AlphaFoldDB" id="A0A6J6KVN4"/>
<accession>A0A6J6KVN4</accession>